<reference evidence="4 5" key="1">
    <citation type="submission" date="2018-02" db="EMBL/GenBank/DDBJ databases">
        <title>Reclassifiation of [Polyangium] brachysporum DSM 7029 as Guopingzhaonella breviflexa gen. nov., sp. nov., a member of the family Comamonadaceae.</title>
        <authorList>
            <person name="Tang B."/>
        </authorList>
    </citation>
    <scope>NUCLEOTIDE SEQUENCE [LARGE SCALE GENOMIC DNA]</scope>
    <source>
        <strain evidence="4 5">DSM 15344</strain>
    </source>
</reference>
<dbReference type="AlphaFoldDB" id="A0A2S5T0E5"/>
<evidence type="ECO:0000259" key="3">
    <source>
        <dbReference type="Pfam" id="PF13400"/>
    </source>
</evidence>
<evidence type="ECO:0000313" key="5">
    <source>
        <dbReference type="Proteomes" id="UP000239406"/>
    </source>
</evidence>
<keyword evidence="2" id="KW-0472">Membrane</keyword>
<name>A0A2S5T0E5_9BURK</name>
<comment type="caution">
    <text evidence="4">The sequence shown here is derived from an EMBL/GenBank/DDBJ whole genome shotgun (WGS) entry which is preliminary data.</text>
</comment>
<keyword evidence="2" id="KW-1133">Transmembrane helix</keyword>
<feature type="domain" description="Putative Flp pilus-assembly TadG-like N-terminal" evidence="3">
    <location>
        <begin position="37"/>
        <end position="84"/>
    </location>
</feature>
<keyword evidence="2" id="KW-0812">Transmembrane</keyword>
<dbReference type="EMBL" id="PSNY01000025">
    <property type="protein sequence ID" value="PPE68491.1"/>
    <property type="molecule type" value="Genomic_DNA"/>
</dbReference>
<dbReference type="OrthoDB" id="8534992at2"/>
<organism evidence="4 5">
    <name type="scientific">Caldimonas thermodepolymerans</name>
    <dbReference type="NCBI Taxonomy" id="215580"/>
    <lineage>
        <taxon>Bacteria</taxon>
        <taxon>Pseudomonadati</taxon>
        <taxon>Pseudomonadota</taxon>
        <taxon>Betaproteobacteria</taxon>
        <taxon>Burkholderiales</taxon>
        <taxon>Sphaerotilaceae</taxon>
        <taxon>Caldimonas</taxon>
    </lineage>
</organism>
<gene>
    <name evidence="4" type="ORF">C1702_16655</name>
</gene>
<keyword evidence="5" id="KW-1185">Reference proteome</keyword>
<evidence type="ECO:0000256" key="2">
    <source>
        <dbReference type="SAM" id="Phobius"/>
    </source>
</evidence>
<dbReference type="Pfam" id="PF13400">
    <property type="entry name" value="Tad"/>
    <property type="match status" value="1"/>
</dbReference>
<proteinExistence type="predicted"/>
<dbReference type="InterPro" id="IPR028087">
    <property type="entry name" value="Tad_N"/>
</dbReference>
<evidence type="ECO:0000256" key="1">
    <source>
        <dbReference type="SAM" id="MobiDB-lite"/>
    </source>
</evidence>
<dbReference type="Proteomes" id="UP000239406">
    <property type="component" value="Unassembled WGS sequence"/>
</dbReference>
<feature type="transmembrane region" description="Helical" evidence="2">
    <location>
        <begin position="39"/>
        <end position="65"/>
    </location>
</feature>
<feature type="region of interest" description="Disordered" evidence="1">
    <location>
        <begin position="1"/>
        <end position="33"/>
    </location>
</feature>
<sequence length="610" mass="63029">MRPRRACRRPPTPCTARGRAVVRADRSPRPGPRRQRGAIAILAALLLPIAIVAAAFAIDLGHLFFVKRDMQKAADAAAQAAAQRPDDAQRTAQEVARLNGFDADAGVVTATLGRWDPAGPTQACPPWRTGGCTPPSYFASGLQPFNAAQVVLRRDVPLFFFAGARTIEVGAIAARVDAAGLSVGGRLASIDTEQSRLLNALLRGLLGTSLSIDAAGYRALADANVRLGPLKEALGVGNFEELLQAGLTLPVLYDGILTALGQDGVLDSAAGGALHLLLDAVSAPLRSVTVRLADILDLSLPTAQSATEARVNVFGLVTAAAMVANRGHFIEIPDLGLQVPGVLGIRAGLVVISPPSLAYGPPGQDAEGRWYTQARSAQIGLKLDVRVAPLLGDTVHLPLYLDVAAGQARLAELQCGVPRSATRAAIDANASLANVVVGDIDDDALSDTHRPLHERVRGATLLNVLGLIRVSVKDALVVPVGTGGASGGQQGWQRLEFTGAPPLMQTVDNNAVGSVLGTVVGALRDQLRPGNLNVVVLSESGLLGLVGGLVGGLVSGVVSGLLDLLLPLLTPLLQVLDAVLVPVLRLLGVQLGAADVGLDTVSCNQAGLVY</sequence>
<protein>
    <recommendedName>
        <fullName evidence="3">Putative Flp pilus-assembly TadG-like N-terminal domain-containing protein</fullName>
    </recommendedName>
</protein>
<evidence type="ECO:0000313" key="4">
    <source>
        <dbReference type="EMBL" id="PPE68491.1"/>
    </source>
</evidence>
<accession>A0A2S5T0E5</accession>